<name>A0A557SUK6_9ARCH</name>
<dbReference type="GO" id="GO:0009307">
    <property type="term" value="P:DNA restriction-modification system"/>
    <property type="evidence" value="ECO:0007669"/>
    <property type="project" value="UniProtKB-KW"/>
</dbReference>
<comment type="caution">
    <text evidence="10">The sequence shown here is derived from an EMBL/GenBank/DDBJ whole genome shotgun (WGS) entry which is preliminary data.</text>
</comment>
<keyword evidence="6" id="KW-0238">DNA-binding</keyword>
<dbReference type="Proteomes" id="UP000315289">
    <property type="component" value="Unassembled WGS sequence"/>
</dbReference>
<organism evidence="10 11">
    <name type="scientific">Candidatus Nitrosocosmicus arcticus</name>
    <dbReference type="NCBI Taxonomy" id="2035267"/>
    <lineage>
        <taxon>Archaea</taxon>
        <taxon>Nitrososphaerota</taxon>
        <taxon>Nitrososphaeria</taxon>
        <taxon>Nitrososphaerales</taxon>
        <taxon>Nitrososphaeraceae</taxon>
        <taxon>Candidatus Nitrosocosmicus</taxon>
    </lineage>
</organism>
<evidence type="ECO:0000256" key="8">
    <source>
        <dbReference type="RuleBase" id="RU362026"/>
    </source>
</evidence>
<keyword evidence="5 8" id="KW-0680">Restriction system</keyword>
<evidence type="ECO:0000313" key="11">
    <source>
        <dbReference type="Proteomes" id="UP000315289"/>
    </source>
</evidence>
<evidence type="ECO:0000256" key="7">
    <source>
        <dbReference type="ARBA" id="ARBA00049120"/>
    </source>
</evidence>
<evidence type="ECO:0000256" key="5">
    <source>
        <dbReference type="ARBA" id="ARBA00022747"/>
    </source>
</evidence>
<comment type="similarity">
    <text evidence="1">Belongs to the N(4)/N(6)-methyltransferase family. N(4) subfamily.</text>
</comment>
<feature type="domain" description="DNA methylase N-4/N-6" evidence="9">
    <location>
        <begin position="27"/>
        <end position="268"/>
    </location>
</feature>
<protein>
    <recommendedName>
        <fullName evidence="8">Type II methyltransferase</fullName>
        <ecNumber evidence="8">2.1.1.113</ecNumber>
    </recommendedName>
    <alternativeName>
        <fullName evidence="8">N-4 cytosine-specific methyltransferase</fullName>
    </alternativeName>
</protein>
<dbReference type="PROSITE" id="PS00093">
    <property type="entry name" value="N4_MTASE"/>
    <property type="match status" value="1"/>
</dbReference>
<dbReference type="GO" id="GO:0008170">
    <property type="term" value="F:N-methyltransferase activity"/>
    <property type="evidence" value="ECO:0007669"/>
    <property type="project" value="InterPro"/>
</dbReference>
<gene>
    <name evidence="10" type="primary">mjaVM</name>
    <name evidence="10" type="ORF">NARC_80020</name>
</gene>
<evidence type="ECO:0000259" key="9">
    <source>
        <dbReference type="Pfam" id="PF01555"/>
    </source>
</evidence>
<proteinExistence type="inferred from homology"/>
<dbReference type="InterPro" id="IPR017985">
    <property type="entry name" value="MeTrfase_CN4_CS"/>
</dbReference>
<dbReference type="InterPro" id="IPR029063">
    <property type="entry name" value="SAM-dependent_MTases_sf"/>
</dbReference>
<keyword evidence="2 8" id="KW-0489">Methyltransferase</keyword>
<dbReference type="GO" id="GO:0003677">
    <property type="term" value="F:DNA binding"/>
    <property type="evidence" value="ECO:0007669"/>
    <property type="project" value="UniProtKB-KW"/>
</dbReference>
<keyword evidence="4 8" id="KW-0949">S-adenosyl-L-methionine</keyword>
<dbReference type="EC" id="2.1.1.113" evidence="8"/>
<evidence type="ECO:0000256" key="4">
    <source>
        <dbReference type="ARBA" id="ARBA00022691"/>
    </source>
</evidence>
<keyword evidence="11" id="KW-1185">Reference proteome</keyword>
<dbReference type="GO" id="GO:0015667">
    <property type="term" value="F:site-specific DNA-methyltransferase (cytosine-N4-specific) activity"/>
    <property type="evidence" value="ECO:0007669"/>
    <property type="project" value="UniProtKB-EC"/>
</dbReference>
<dbReference type="SUPFAM" id="SSF53335">
    <property type="entry name" value="S-adenosyl-L-methionine-dependent methyltransferases"/>
    <property type="match status" value="1"/>
</dbReference>
<dbReference type="PRINTS" id="PR00508">
    <property type="entry name" value="S21N4MTFRASE"/>
</dbReference>
<accession>A0A557SUK6</accession>
<dbReference type="InterPro" id="IPR002941">
    <property type="entry name" value="DNA_methylase_N4/N6"/>
</dbReference>
<dbReference type="Pfam" id="PF01555">
    <property type="entry name" value="N6_N4_Mtase"/>
    <property type="match status" value="1"/>
</dbReference>
<sequence>MISINQIYCEDCNVFMEKIRKEGRFEIDIIVTSPPYNIGKKYSSYHDNKKIDDYLNWLLIVAQRSYSILKPYGSFFLNIGGTSAEPLIPYLALNKFISAGYKLQNTIHWIKSISVEKEDIGNNNQICKTGFSIGHFRPIRSNRYLTNTHEYIFHFTKTGNLNLEKLSIGVPYQDKSNIKRWKSVDQDKRDRGNVWFISYPTIQSGRSHPAVFPEKLASLCIKLHGYSDKDFIVYDPFLGIGHTALACIELGINYVGTDIDKTYIDIAKDMILEKKKNLSNPK</sequence>
<evidence type="ECO:0000256" key="2">
    <source>
        <dbReference type="ARBA" id="ARBA00022603"/>
    </source>
</evidence>
<evidence type="ECO:0000313" key="10">
    <source>
        <dbReference type="EMBL" id="TVP40294.1"/>
    </source>
</evidence>
<dbReference type="InterPro" id="IPR001091">
    <property type="entry name" value="RM_Methyltransferase"/>
</dbReference>
<dbReference type="EMBL" id="VOAH01000008">
    <property type="protein sequence ID" value="TVP40294.1"/>
    <property type="molecule type" value="Genomic_DNA"/>
</dbReference>
<keyword evidence="3 10" id="KW-0808">Transferase</keyword>
<comment type="catalytic activity">
    <reaction evidence="7 8">
        <text>a 2'-deoxycytidine in DNA + S-adenosyl-L-methionine = an N(4)-methyl-2'-deoxycytidine in DNA + S-adenosyl-L-homocysteine + H(+)</text>
        <dbReference type="Rhea" id="RHEA:16857"/>
        <dbReference type="Rhea" id="RHEA-COMP:11369"/>
        <dbReference type="Rhea" id="RHEA-COMP:13674"/>
        <dbReference type="ChEBI" id="CHEBI:15378"/>
        <dbReference type="ChEBI" id="CHEBI:57856"/>
        <dbReference type="ChEBI" id="CHEBI:59789"/>
        <dbReference type="ChEBI" id="CHEBI:85452"/>
        <dbReference type="ChEBI" id="CHEBI:137933"/>
        <dbReference type="EC" id="2.1.1.113"/>
    </reaction>
</comment>
<evidence type="ECO:0000256" key="6">
    <source>
        <dbReference type="ARBA" id="ARBA00023125"/>
    </source>
</evidence>
<evidence type="ECO:0000256" key="3">
    <source>
        <dbReference type="ARBA" id="ARBA00022679"/>
    </source>
</evidence>
<dbReference type="GO" id="GO:0032259">
    <property type="term" value="P:methylation"/>
    <property type="evidence" value="ECO:0007669"/>
    <property type="project" value="UniProtKB-KW"/>
</dbReference>
<dbReference type="AlphaFoldDB" id="A0A557SUK6"/>
<evidence type="ECO:0000256" key="1">
    <source>
        <dbReference type="ARBA" id="ARBA00010203"/>
    </source>
</evidence>
<dbReference type="Gene3D" id="3.40.50.150">
    <property type="entry name" value="Vaccinia Virus protein VP39"/>
    <property type="match status" value="1"/>
</dbReference>
<reference evidence="10 11" key="1">
    <citation type="journal article" date="2019" name="Front. Microbiol.">
        <title>Ammonia Oxidation by the Arctic Terrestrial Thaumarchaeote Candidatus Nitrosocosmicus arcticus Is Stimulated by Increasing Temperatures.</title>
        <authorList>
            <person name="Alves R.J.E."/>
            <person name="Kerou M."/>
            <person name="Zappe A."/>
            <person name="Bittner R."/>
            <person name="Abby S.S."/>
            <person name="Schmidt H.A."/>
            <person name="Pfeifer K."/>
            <person name="Schleper C."/>
        </authorList>
    </citation>
    <scope>NUCLEOTIDE SEQUENCE [LARGE SCALE GENOMIC DNA]</scope>
    <source>
        <strain evidence="10 11">Kfb</strain>
    </source>
</reference>